<evidence type="ECO:0000313" key="2">
    <source>
        <dbReference type="Proteomes" id="UP001239111"/>
    </source>
</evidence>
<gene>
    <name evidence="1" type="ORF">QAD02_010753</name>
</gene>
<comment type="caution">
    <text evidence="1">The sequence shown here is derived from an EMBL/GenBank/DDBJ whole genome shotgun (WGS) entry which is preliminary data.</text>
</comment>
<evidence type="ECO:0000313" key="1">
    <source>
        <dbReference type="EMBL" id="KAJ8674967.1"/>
    </source>
</evidence>
<accession>A0ACC2NXN5</accession>
<organism evidence="1 2">
    <name type="scientific">Eretmocerus hayati</name>
    <dbReference type="NCBI Taxonomy" id="131215"/>
    <lineage>
        <taxon>Eukaryota</taxon>
        <taxon>Metazoa</taxon>
        <taxon>Ecdysozoa</taxon>
        <taxon>Arthropoda</taxon>
        <taxon>Hexapoda</taxon>
        <taxon>Insecta</taxon>
        <taxon>Pterygota</taxon>
        <taxon>Neoptera</taxon>
        <taxon>Endopterygota</taxon>
        <taxon>Hymenoptera</taxon>
        <taxon>Apocrita</taxon>
        <taxon>Proctotrupomorpha</taxon>
        <taxon>Chalcidoidea</taxon>
        <taxon>Aphelinidae</taxon>
        <taxon>Aphelininae</taxon>
        <taxon>Eretmocerus</taxon>
    </lineage>
</organism>
<keyword evidence="2" id="KW-1185">Reference proteome</keyword>
<sequence length="688" mass="76872">MDNYYYNSRSQSQASNEFETHQCMDFLDNQDDFRYTHESIINQYIGFLDDQRVENVLYTNLLKEIIKEGKCRLIVNIDDLWKIHPVRARSLMDNALDEIERFQIALKHYVQSIDPRYAKRKSDFFVGFKGDFGNNYTTPRTLNSDFFGKLVCLEGIVTKASLVKPIVLGRIDTRALAESTRKRAYSDITSFDPSPASAAFAEQGKGGNLSGSECSLFRYVDRQTLLIQEFPGNAPAGLLPRSVEVICDSDLVDQCKPGDQVEIVGCYRCLPNNREGYPSGSFRTVLVANNIMQQSKPPADITHDDLAVCKKFAKDNSGNIFEILSQSLAPSILGHEYVKKAILCSLVGGDDKISLNGTTIKGDINVLLIEDPPIAKSQLLRDVLRVAPRAIVTTGRGFSGVGLTATVTVDPETNEKYLEAGAMVMADKGVICIDEFDKMSDTDKTTIHEVMEQGKVTITKSEIHASLDAKCSVLAAASPVSGQYNQYRTPMENIGLENSLLSQFDLVYLMLDTVNSQDDLVISEHVASMMSYRNTTNKTSTKNSDAQETEEDVLQVYETYDPLLHGKSDKKSDKILTAKFMRKYIHIVRCMKPKLTKGACEAITQEYSRLRKAENVASLVARTQRVTARTLDTLVRLSSAHARSRISKKVEVQDVKAIIGIVQFAYFKRIFEEEKTQQTGDGIILITL</sequence>
<name>A0ACC2NXN5_9HYME</name>
<reference evidence="1" key="1">
    <citation type="submission" date="2023-04" db="EMBL/GenBank/DDBJ databases">
        <title>A chromosome-level genome assembly of the parasitoid wasp Eretmocerus hayati.</title>
        <authorList>
            <person name="Zhong Y."/>
            <person name="Liu S."/>
            <person name="Liu Y."/>
        </authorList>
    </citation>
    <scope>NUCLEOTIDE SEQUENCE</scope>
    <source>
        <strain evidence="1">ZJU_SS_LIU_2023</strain>
    </source>
</reference>
<dbReference type="EMBL" id="CM056742">
    <property type="protein sequence ID" value="KAJ8674967.1"/>
    <property type="molecule type" value="Genomic_DNA"/>
</dbReference>
<dbReference type="Proteomes" id="UP001239111">
    <property type="component" value="Chromosome 2"/>
</dbReference>
<proteinExistence type="predicted"/>
<protein>
    <submittedName>
        <fullName evidence="1">Uncharacterized protein</fullName>
    </submittedName>
</protein>